<evidence type="ECO:0000256" key="1">
    <source>
        <dbReference type="ARBA" id="ARBA00005257"/>
    </source>
</evidence>
<gene>
    <name evidence="6" type="primary">rps8e</name>
    <name evidence="7" type="ORF">ENU31_02355</name>
</gene>
<comment type="similarity">
    <text evidence="1 6">Belongs to the eukaryotic ribosomal protein eS8 family.</text>
</comment>
<proteinExistence type="inferred from homology"/>
<evidence type="ECO:0000256" key="6">
    <source>
        <dbReference type="HAMAP-Rule" id="MF_00029"/>
    </source>
</evidence>
<name>A0A7C4D332_9CREN</name>
<dbReference type="GO" id="GO:0006412">
    <property type="term" value="P:translation"/>
    <property type="evidence" value="ECO:0007669"/>
    <property type="project" value="UniProtKB-UniRule"/>
</dbReference>
<dbReference type="InterPro" id="IPR001047">
    <property type="entry name" value="Ribosomal_eS8"/>
</dbReference>
<dbReference type="GO" id="GO:0005840">
    <property type="term" value="C:ribosome"/>
    <property type="evidence" value="ECO:0007669"/>
    <property type="project" value="UniProtKB-KW"/>
</dbReference>
<comment type="caution">
    <text evidence="7">The sequence shown here is derived from an EMBL/GenBank/DDBJ whole genome shotgun (WGS) entry which is preliminary data.</text>
</comment>
<evidence type="ECO:0000256" key="3">
    <source>
        <dbReference type="ARBA" id="ARBA00022980"/>
    </source>
</evidence>
<dbReference type="PANTHER" id="PTHR10394">
    <property type="entry name" value="40S RIBOSOMAL PROTEIN S8"/>
    <property type="match status" value="1"/>
</dbReference>
<dbReference type="InterPro" id="IPR022309">
    <property type="entry name" value="Ribosomal_Se8/biogenesis_NSA2"/>
</dbReference>
<dbReference type="AlphaFoldDB" id="A0A7C4D332"/>
<dbReference type="HAMAP" id="MF_00029">
    <property type="entry name" value="Ribosomal_eS8"/>
    <property type="match status" value="1"/>
</dbReference>
<comment type="subunit">
    <text evidence="2 6">Part of the 30S ribosomal subunit.</text>
</comment>
<dbReference type="GO" id="GO:0003735">
    <property type="term" value="F:structural constituent of ribosome"/>
    <property type="evidence" value="ECO:0007669"/>
    <property type="project" value="InterPro"/>
</dbReference>
<dbReference type="CDD" id="cd11382">
    <property type="entry name" value="Ribosomal_S8e"/>
    <property type="match status" value="1"/>
</dbReference>
<keyword evidence="4 6" id="KW-0687">Ribonucleoprotein</keyword>
<reference evidence="7" key="1">
    <citation type="journal article" date="2020" name="mSystems">
        <title>Genome- and Community-Level Interaction Insights into Carbon Utilization and Element Cycling Functions of Hydrothermarchaeota in Hydrothermal Sediment.</title>
        <authorList>
            <person name="Zhou Z."/>
            <person name="Liu Y."/>
            <person name="Xu W."/>
            <person name="Pan J."/>
            <person name="Luo Z.H."/>
            <person name="Li M."/>
        </authorList>
    </citation>
    <scope>NUCLEOTIDE SEQUENCE [LARGE SCALE GENOMIC DNA]</scope>
    <source>
        <strain evidence="7">SpSt-658</strain>
    </source>
</reference>
<dbReference type="Gene3D" id="2.40.10.310">
    <property type="match status" value="1"/>
</dbReference>
<keyword evidence="3 6" id="KW-0689">Ribosomal protein</keyword>
<organism evidence="7">
    <name type="scientific">Ignisphaera aggregans</name>
    <dbReference type="NCBI Taxonomy" id="334771"/>
    <lineage>
        <taxon>Archaea</taxon>
        <taxon>Thermoproteota</taxon>
        <taxon>Thermoprotei</taxon>
        <taxon>Desulfurococcales</taxon>
        <taxon>Desulfurococcaceae</taxon>
        <taxon>Ignisphaera</taxon>
    </lineage>
</organism>
<evidence type="ECO:0000256" key="4">
    <source>
        <dbReference type="ARBA" id="ARBA00023274"/>
    </source>
</evidence>
<protein>
    <recommendedName>
        <fullName evidence="5 6">Small ribosomal subunit protein eS8</fullName>
    </recommendedName>
</protein>
<evidence type="ECO:0000256" key="5">
    <source>
        <dbReference type="ARBA" id="ARBA00035277"/>
    </source>
</evidence>
<dbReference type="FunFam" id="2.40.10.310:FF:000002">
    <property type="entry name" value="30S ribosomal protein S8e"/>
    <property type="match status" value="1"/>
</dbReference>
<dbReference type="NCBIfam" id="TIGR00307">
    <property type="entry name" value="eS8"/>
    <property type="match status" value="1"/>
</dbReference>
<accession>A0A7C4D332</accession>
<sequence length="127" mass="14309">MGVYQGKDFKKISGGRRRPHRDIRKYELGSYPTETLLSSKDVRIIDRCRGGNIKIRLKYAAYANVFDPTSKTYKKTRILSVIETPSNRDFARRGIIVKGAIIQTELGKAQVVSRPGQDGVINAILLK</sequence>
<dbReference type="InterPro" id="IPR020919">
    <property type="entry name" value="Ribosomal_protein_eS8_arc"/>
</dbReference>
<dbReference type="GO" id="GO:1990904">
    <property type="term" value="C:ribonucleoprotein complex"/>
    <property type="evidence" value="ECO:0007669"/>
    <property type="project" value="UniProtKB-KW"/>
</dbReference>
<evidence type="ECO:0000256" key="2">
    <source>
        <dbReference type="ARBA" id="ARBA00011458"/>
    </source>
</evidence>
<dbReference type="Pfam" id="PF01201">
    <property type="entry name" value="Ribosomal_S8e"/>
    <property type="match status" value="1"/>
</dbReference>
<evidence type="ECO:0000313" key="7">
    <source>
        <dbReference type="EMBL" id="HGM07239.1"/>
    </source>
</evidence>
<dbReference type="EMBL" id="DTCA01000075">
    <property type="protein sequence ID" value="HGM07239.1"/>
    <property type="molecule type" value="Genomic_DNA"/>
</dbReference>